<protein>
    <submittedName>
        <fullName evidence="5">Transcriptional regulator</fullName>
    </submittedName>
</protein>
<dbReference type="GO" id="GO:0003677">
    <property type="term" value="F:DNA binding"/>
    <property type="evidence" value="ECO:0007669"/>
    <property type="project" value="UniProtKB-KW"/>
</dbReference>
<accession>A0A212KA66</accession>
<dbReference type="InterPro" id="IPR036388">
    <property type="entry name" value="WH-like_DNA-bd_sf"/>
</dbReference>
<dbReference type="SMART" id="SM00347">
    <property type="entry name" value="HTH_MARR"/>
    <property type="match status" value="1"/>
</dbReference>
<dbReference type="AlphaFoldDB" id="A0A212KA66"/>
<reference evidence="5" key="1">
    <citation type="submission" date="2016-04" db="EMBL/GenBank/DDBJ databases">
        <authorList>
            <person name="Evans L.H."/>
            <person name="Alamgir A."/>
            <person name="Owens N."/>
            <person name="Weber N.D."/>
            <person name="Virtaneva K."/>
            <person name="Barbian K."/>
            <person name="Babar A."/>
            <person name="Rosenke K."/>
        </authorList>
    </citation>
    <scope>NUCLEOTIDE SEQUENCE</scope>
    <source>
        <strain evidence="5">86</strain>
    </source>
</reference>
<dbReference type="PANTHER" id="PTHR42756:SF1">
    <property type="entry name" value="TRANSCRIPTIONAL REPRESSOR OF EMRAB OPERON"/>
    <property type="match status" value="1"/>
</dbReference>
<dbReference type="InterPro" id="IPR036390">
    <property type="entry name" value="WH_DNA-bd_sf"/>
</dbReference>
<dbReference type="PROSITE" id="PS50995">
    <property type="entry name" value="HTH_MARR_2"/>
    <property type="match status" value="1"/>
</dbReference>
<evidence type="ECO:0000313" key="5">
    <source>
        <dbReference type="EMBL" id="SBW08634.1"/>
    </source>
</evidence>
<dbReference type="EMBL" id="FLUN01000001">
    <property type="protein sequence ID" value="SBW08634.1"/>
    <property type="molecule type" value="Genomic_DNA"/>
</dbReference>
<dbReference type="GO" id="GO:0003700">
    <property type="term" value="F:DNA-binding transcription factor activity"/>
    <property type="evidence" value="ECO:0007669"/>
    <property type="project" value="InterPro"/>
</dbReference>
<gene>
    <name evidence="5" type="ORF">KL86CLO1_12489</name>
</gene>
<dbReference type="Gene3D" id="1.10.10.10">
    <property type="entry name" value="Winged helix-like DNA-binding domain superfamily/Winged helix DNA-binding domain"/>
    <property type="match status" value="1"/>
</dbReference>
<organism evidence="5">
    <name type="scientific">uncultured Eubacteriales bacterium</name>
    <dbReference type="NCBI Taxonomy" id="172733"/>
    <lineage>
        <taxon>Bacteria</taxon>
        <taxon>Bacillati</taxon>
        <taxon>Bacillota</taxon>
        <taxon>Clostridia</taxon>
        <taxon>Eubacteriales</taxon>
        <taxon>environmental samples</taxon>
    </lineage>
</organism>
<dbReference type="SUPFAM" id="SSF46785">
    <property type="entry name" value="Winged helix' DNA-binding domain"/>
    <property type="match status" value="1"/>
</dbReference>
<evidence type="ECO:0000256" key="1">
    <source>
        <dbReference type="ARBA" id="ARBA00023015"/>
    </source>
</evidence>
<dbReference type="PRINTS" id="PR00598">
    <property type="entry name" value="HTHMARR"/>
</dbReference>
<evidence type="ECO:0000256" key="2">
    <source>
        <dbReference type="ARBA" id="ARBA00023125"/>
    </source>
</evidence>
<sequence length="153" mass="17624">MLDAFEEKLNLLLTDTYNNINKVEEETLRRSGIDASISEVHLIDALGRAEEATVSGVAASLGITMASVTVAVNKLVDRGMIIKEKNQEDRRSVRLTLTKEGVRVYRIHKYFHRKMVRAVFSGLDDREREIIYKGVDRLNEFFKESFDMEREEL</sequence>
<keyword evidence="3" id="KW-0804">Transcription</keyword>
<evidence type="ECO:0000259" key="4">
    <source>
        <dbReference type="PROSITE" id="PS50995"/>
    </source>
</evidence>
<evidence type="ECO:0000256" key="3">
    <source>
        <dbReference type="ARBA" id="ARBA00023163"/>
    </source>
</evidence>
<keyword evidence="2" id="KW-0238">DNA-binding</keyword>
<feature type="domain" description="HTH marR-type" evidence="4">
    <location>
        <begin position="1"/>
        <end position="140"/>
    </location>
</feature>
<name>A0A212KA66_9FIRM</name>
<dbReference type="PANTHER" id="PTHR42756">
    <property type="entry name" value="TRANSCRIPTIONAL REGULATOR, MARR"/>
    <property type="match status" value="1"/>
</dbReference>
<proteinExistence type="predicted"/>
<keyword evidence="1" id="KW-0805">Transcription regulation</keyword>
<dbReference type="InterPro" id="IPR000835">
    <property type="entry name" value="HTH_MarR-typ"/>
</dbReference>
<dbReference type="Pfam" id="PF12802">
    <property type="entry name" value="MarR_2"/>
    <property type="match status" value="1"/>
</dbReference>